<dbReference type="Gene3D" id="1.20.120.1630">
    <property type="match status" value="1"/>
</dbReference>
<dbReference type="GO" id="GO:0012505">
    <property type="term" value="C:endomembrane system"/>
    <property type="evidence" value="ECO:0007669"/>
    <property type="project" value="UniProtKB-SubCell"/>
</dbReference>
<dbReference type="InterPro" id="IPR007318">
    <property type="entry name" value="Phopholipid_MeTrfase"/>
</dbReference>
<keyword evidence="2 5" id="KW-0812">Transmembrane</keyword>
<reference evidence="6" key="1">
    <citation type="journal article" date="2005" name="PLoS Biol.">
        <title>New insights into metabolic properties of marine bacteria encoding proteorhodopsins.</title>
        <authorList>
            <person name="Sabehi G."/>
            <person name="Loy A."/>
            <person name="Jung K.H."/>
            <person name="Partha R."/>
            <person name="Spudich J.L."/>
            <person name="Isaacson T."/>
            <person name="Hirschberg J."/>
            <person name="Wagner M."/>
            <person name="Beja O."/>
        </authorList>
    </citation>
    <scope>NUCLEOTIDE SEQUENCE</scope>
</reference>
<feature type="transmembrane region" description="Helical" evidence="5">
    <location>
        <begin position="166"/>
        <end position="196"/>
    </location>
</feature>
<evidence type="ECO:0000256" key="3">
    <source>
        <dbReference type="ARBA" id="ARBA00022989"/>
    </source>
</evidence>
<organism evidence="6">
    <name type="scientific">uncultured bacterium BAC13K9BAC</name>
    <dbReference type="NCBI Taxonomy" id="332979"/>
    <lineage>
        <taxon>Bacteria</taxon>
        <taxon>environmental samples</taxon>
    </lineage>
</organism>
<comment type="subcellular location">
    <subcellularLocation>
        <location evidence="1">Endomembrane system</location>
        <topology evidence="1">Multi-pass membrane protein</topology>
    </subcellularLocation>
</comment>
<name>Q4JN65_9BACT</name>
<evidence type="ECO:0000256" key="2">
    <source>
        <dbReference type="ARBA" id="ARBA00022692"/>
    </source>
</evidence>
<accession>Q4JN65</accession>
<keyword evidence="3 5" id="KW-1133">Transmembrane helix</keyword>
<evidence type="ECO:0000256" key="1">
    <source>
        <dbReference type="ARBA" id="ARBA00004127"/>
    </source>
</evidence>
<proteinExistence type="predicted"/>
<dbReference type="AlphaFoldDB" id="Q4JN65"/>
<evidence type="ECO:0008006" key="7">
    <source>
        <dbReference type="Google" id="ProtNLM"/>
    </source>
</evidence>
<feature type="transmembrane region" description="Helical" evidence="5">
    <location>
        <begin position="71"/>
        <end position="94"/>
    </location>
</feature>
<feature type="transmembrane region" description="Helical" evidence="5">
    <location>
        <begin position="38"/>
        <end position="59"/>
    </location>
</feature>
<protein>
    <recommendedName>
        <fullName evidence="7">Steroid 5-alpha reductase C-terminal domain-containing protein</fullName>
    </recommendedName>
</protein>
<feature type="transmembrane region" description="Helical" evidence="5">
    <location>
        <begin position="6"/>
        <end position="26"/>
    </location>
</feature>
<dbReference type="Pfam" id="PF04191">
    <property type="entry name" value="PEMT"/>
    <property type="match status" value="1"/>
</dbReference>
<dbReference type="EMBL" id="DQ068067">
    <property type="protein sequence ID" value="AAY89932.1"/>
    <property type="molecule type" value="Genomic_DNA"/>
</dbReference>
<evidence type="ECO:0000313" key="6">
    <source>
        <dbReference type="EMBL" id="AAY89932.1"/>
    </source>
</evidence>
<keyword evidence="4 5" id="KW-0472">Membrane</keyword>
<evidence type="ECO:0000256" key="4">
    <source>
        <dbReference type="ARBA" id="ARBA00023136"/>
    </source>
</evidence>
<evidence type="ECO:0000256" key="5">
    <source>
        <dbReference type="SAM" id="Phobius"/>
    </source>
</evidence>
<feature type="transmembrane region" description="Helical" evidence="5">
    <location>
        <begin position="106"/>
        <end position="128"/>
    </location>
</feature>
<sequence>MFVRYSSYILLLNFIYHYYDFFLWYLGDQPIQIEYAFYKGMYAFTSGLIFIIYIHLLLFPKSKLDTPRIPSFPPLIMLMSLNFGLFIGIYNLYIVQLYKLPEFLNYLRSIEIGLIFILSSFILIYFSIQSFKNHQEDPNPTTKTNMLITSGIFKYTRNPMYLALTLFQFGIGASLSFIHICLMSLVTIVLLNYFVVKREEKYLADKFGSSYITYLNNTRRWM</sequence>